<dbReference type="SUPFAM" id="SSF50475">
    <property type="entry name" value="FMN-binding split barrel"/>
    <property type="match status" value="1"/>
</dbReference>
<evidence type="ECO:0000313" key="4">
    <source>
        <dbReference type="EMBL" id="MBB3985373.1"/>
    </source>
</evidence>
<gene>
    <name evidence="4" type="ORF">GGQ68_001702</name>
</gene>
<keyword evidence="5" id="KW-1185">Reference proteome</keyword>
<dbReference type="RefSeq" id="WP_183964839.1">
    <property type="nucleotide sequence ID" value="NZ_BAABBZ010000059.1"/>
</dbReference>
<accession>A0A7W6DLV8</accession>
<organism evidence="4 5">
    <name type="scientific">Sagittula marina</name>
    <dbReference type="NCBI Taxonomy" id="943940"/>
    <lineage>
        <taxon>Bacteria</taxon>
        <taxon>Pseudomonadati</taxon>
        <taxon>Pseudomonadota</taxon>
        <taxon>Alphaproteobacteria</taxon>
        <taxon>Rhodobacterales</taxon>
        <taxon>Roseobacteraceae</taxon>
        <taxon>Sagittula</taxon>
    </lineage>
</organism>
<reference evidence="4 5" key="1">
    <citation type="submission" date="2020-08" db="EMBL/GenBank/DDBJ databases">
        <title>Genomic Encyclopedia of Type Strains, Phase IV (KMG-IV): sequencing the most valuable type-strain genomes for metagenomic binning, comparative biology and taxonomic classification.</title>
        <authorList>
            <person name="Goeker M."/>
        </authorList>
    </citation>
    <scope>NUCLEOTIDE SEQUENCE [LARGE SCALE GENOMIC DNA]</scope>
    <source>
        <strain evidence="4 5">DSM 102235</strain>
    </source>
</reference>
<evidence type="ECO:0000256" key="1">
    <source>
        <dbReference type="ARBA" id="ARBA00008898"/>
    </source>
</evidence>
<dbReference type="SMART" id="SM00903">
    <property type="entry name" value="Flavin_Reduct"/>
    <property type="match status" value="1"/>
</dbReference>
<dbReference type="PANTHER" id="PTHR30466:SF11">
    <property type="entry name" value="FLAVIN-DEPENDENT MONOOXYGENASE, REDUCTASE SUBUNIT HSAB"/>
    <property type="match status" value="1"/>
</dbReference>
<keyword evidence="2" id="KW-0560">Oxidoreductase</keyword>
<dbReference type="InterPro" id="IPR050268">
    <property type="entry name" value="NADH-dep_flavin_reductase"/>
</dbReference>
<proteinExistence type="inferred from homology"/>
<dbReference type="InterPro" id="IPR002563">
    <property type="entry name" value="Flavin_Rdtase-like_dom"/>
</dbReference>
<dbReference type="EMBL" id="JACIEJ010000003">
    <property type="protein sequence ID" value="MBB3985373.1"/>
    <property type="molecule type" value="Genomic_DNA"/>
</dbReference>
<dbReference type="Gene3D" id="2.30.110.10">
    <property type="entry name" value="Electron Transport, Fmn-binding Protein, Chain A"/>
    <property type="match status" value="1"/>
</dbReference>
<evidence type="ECO:0000259" key="3">
    <source>
        <dbReference type="SMART" id="SM00903"/>
    </source>
</evidence>
<evidence type="ECO:0000313" key="5">
    <source>
        <dbReference type="Proteomes" id="UP000541426"/>
    </source>
</evidence>
<name>A0A7W6DLV8_9RHOB</name>
<dbReference type="GO" id="GO:0042602">
    <property type="term" value="F:riboflavin reductase (NADPH) activity"/>
    <property type="evidence" value="ECO:0007669"/>
    <property type="project" value="TreeGrafter"/>
</dbReference>
<dbReference type="AlphaFoldDB" id="A0A7W6DLV8"/>
<dbReference type="InterPro" id="IPR012349">
    <property type="entry name" value="Split_barrel_FMN-bd"/>
</dbReference>
<comment type="caution">
    <text evidence="4">The sequence shown here is derived from an EMBL/GenBank/DDBJ whole genome shotgun (WGS) entry which is preliminary data.</text>
</comment>
<dbReference type="Pfam" id="PF01613">
    <property type="entry name" value="Flavin_Reduct"/>
    <property type="match status" value="1"/>
</dbReference>
<evidence type="ECO:0000256" key="2">
    <source>
        <dbReference type="ARBA" id="ARBA00023002"/>
    </source>
</evidence>
<comment type="similarity">
    <text evidence="1">Belongs to the non-flavoprotein flavin reductase family.</text>
</comment>
<dbReference type="Proteomes" id="UP000541426">
    <property type="component" value="Unassembled WGS sequence"/>
</dbReference>
<sequence>MRLVLTPGVLPRLERAHDFKAFSVAVPTATEDRLDALVAPVGELAEDRRHVWVRPDAVRALTLLSGDGSWAEKFDEMVTYAARNGWTDETGRFRAHIEEVQIPAPVDAASFRDAMRRFASGVCVVAAGEGAKRCGMTVSAVSSVSAEPPMVLVCLNRASGSHDCVTGAGTFSINILSSEQEEEAMLFAGQRDRHGADRFDDLWTQDALGAPVLTTAHHALICTSDSQHVSGSHTILVGRVVGAHSGETEGALLNYNGELRQGTWAA</sequence>
<dbReference type="GO" id="GO:0010181">
    <property type="term" value="F:FMN binding"/>
    <property type="evidence" value="ECO:0007669"/>
    <property type="project" value="InterPro"/>
</dbReference>
<protein>
    <submittedName>
        <fullName evidence="4">Flavin reductase (DIM6/NTAB) family NADH-FMN oxidoreductase RutF</fullName>
    </submittedName>
</protein>
<dbReference type="PANTHER" id="PTHR30466">
    <property type="entry name" value="FLAVIN REDUCTASE"/>
    <property type="match status" value="1"/>
</dbReference>
<feature type="domain" description="Flavin reductase like" evidence="3">
    <location>
        <begin position="115"/>
        <end position="261"/>
    </location>
</feature>